<organism evidence="1 2">
    <name type="scientific">Tulasnella calospora MUT 4182</name>
    <dbReference type="NCBI Taxonomy" id="1051891"/>
    <lineage>
        <taxon>Eukaryota</taxon>
        <taxon>Fungi</taxon>
        <taxon>Dikarya</taxon>
        <taxon>Basidiomycota</taxon>
        <taxon>Agaricomycotina</taxon>
        <taxon>Agaricomycetes</taxon>
        <taxon>Cantharellales</taxon>
        <taxon>Tulasnellaceae</taxon>
        <taxon>Tulasnella</taxon>
    </lineage>
</organism>
<evidence type="ECO:0000313" key="2">
    <source>
        <dbReference type="Proteomes" id="UP000054248"/>
    </source>
</evidence>
<evidence type="ECO:0008006" key="3">
    <source>
        <dbReference type="Google" id="ProtNLM"/>
    </source>
</evidence>
<dbReference type="InterPro" id="IPR036397">
    <property type="entry name" value="RNaseH_sf"/>
</dbReference>
<accession>A0A0C3LEP2</accession>
<reference evidence="2" key="2">
    <citation type="submission" date="2015-01" db="EMBL/GenBank/DDBJ databases">
        <title>Evolutionary Origins and Diversification of the Mycorrhizal Mutualists.</title>
        <authorList>
            <consortium name="DOE Joint Genome Institute"/>
            <consortium name="Mycorrhizal Genomics Consortium"/>
            <person name="Kohler A."/>
            <person name="Kuo A."/>
            <person name="Nagy L.G."/>
            <person name="Floudas D."/>
            <person name="Copeland A."/>
            <person name="Barry K.W."/>
            <person name="Cichocki N."/>
            <person name="Veneault-Fourrey C."/>
            <person name="LaButti K."/>
            <person name="Lindquist E.A."/>
            <person name="Lipzen A."/>
            <person name="Lundell T."/>
            <person name="Morin E."/>
            <person name="Murat C."/>
            <person name="Riley R."/>
            <person name="Ohm R."/>
            <person name="Sun H."/>
            <person name="Tunlid A."/>
            <person name="Henrissat B."/>
            <person name="Grigoriev I.V."/>
            <person name="Hibbett D.S."/>
            <person name="Martin F."/>
        </authorList>
    </citation>
    <scope>NUCLEOTIDE SEQUENCE [LARGE SCALE GENOMIC DNA]</scope>
    <source>
        <strain evidence="2">MUT 4182</strain>
    </source>
</reference>
<keyword evidence="2" id="KW-1185">Reference proteome</keyword>
<dbReference type="AlphaFoldDB" id="A0A0C3LEP2"/>
<dbReference type="OrthoDB" id="10039611at2759"/>
<name>A0A0C3LEP2_9AGAM</name>
<dbReference type="PANTHER" id="PTHR35871">
    <property type="entry name" value="EXPRESSED PROTEIN"/>
    <property type="match status" value="1"/>
</dbReference>
<dbReference type="PANTHER" id="PTHR35871:SF1">
    <property type="entry name" value="CXC1-LIKE CYSTEINE CLUSTER ASSOCIATED WITH KDZ TRANSPOSASES DOMAIN-CONTAINING PROTEIN"/>
    <property type="match status" value="1"/>
</dbReference>
<protein>
    <recommendedName>
        <fullName evidence="3">Tc1-like transposase DDE domain-containing protein</fullName>
    </recommendedName>
</protein>
<dbReference type="EMBL" id="KN822955">
    <property type="protein sequence ID" value="KIO32378.1"/>
    <property type="molecule type" value="Genomic_DNA"/>
</dbReference>
<dbReference type="GO" id="GO:0003676">
    <property type="term" value="F:nucleic acid binding"/>
    <property type="evidence" value="ECO:0007669"/>
    <property type="project" value="InterPro"/>
</dbReference>
<dbReference type="HOGENOM" id="CLU_005726_1_0_1"/>
<evidence type="ECO:0000313" key="1">
    <source>
        <dbReference type="EMBL" id="KIO32378.1"/>
    </source>
</evidence>
<reference evidence="1 2" key="1">
    <citation type="submission" date="2014-04" db="EMBL/GenBank/DDBJ databases">
        <authorList>
            <consortium name="DOE Joint Genome Institute"/>
            <person name="Kuo A."/>
            <person name="Girlanda M."/>
            <person name="Perotto S."/>
            <person name="Kohler A."/>
            <person name="Nagy L.G."/>
            <person name="Floudas D."/>
            <person name="Copeland A."/>
            <person name="Barry K.W."/>
            <person name="Cichocki N."/>
            <person name="Veneault-Fourrey C."/>
            <person name="LaButti K."/>
            <person name="Lindquist E.A."/>
            <person name="Lipzen A."/>
            <person name="Lundell T."/>
            <person name="Morin E."/>
            <person name="Murat C."/>
            <person name="Sun H."/>
            <person name="Tunlid A."/>
            <person name="Henrissat B."/>
            <person name="Grigoriev I.V."/>
            <person name="Hibbett D.S."/>
            <person name="Martin F."/>
            <person name="Nordberg H.P."/>
            <person name="Cantor M.N."/>
            <person name="Hua S.X."/>
        </authorList>
    </citation>
    <scope>NUCLEOTIDE SEQUENCE [LARGE SCALE GENOMIC DNA]</scope>
    <source>
        <strain evidence="1 2">MUT 4182</strain>
    </source>
</reference>
<sequence>MLAFLRYYTTLSLNQNWTQASELAALGAGRGKTLARRLREWCTAYLHDPDFLPRLGCFNLKKALVEDEAICQEIQLHLLGVGKYFTAQDIMEYSARPEVMAAWGTSRPISASTARRWLKKMDYRYTSEKKGYADGHEREDVVRYRQEVFLKSWREFQRGMELCDKDGKIVQSPHPPLLLTIPITHDESTFYAHDQRKRRWVNASEGAVPVRKGEGTSIMVSDFCSPNLPGGWLRSKDGKREARVFFKAGKNRDGYFDNDDILMTTANAIDLFETHYPPDTGVKALFLFDNAKTHCKRAADALSARKMPKRTQPWCPSTGVKMRDGRFKDGRPHPLYYSQDHPEPNKAGCFKGMEVILWERNLWPSGGLLAECRGFKCADPENKTDCCARRLLFSQPDFVNQKCLLQELVERRGHHFLFYPKFHCELNFIEMCWGRAKYAYRMYGVPCNETQQEEHIRKALDSVSMTMIQRYSNRSARFMHAYQEGLSGQQAAWANRKYHGHRILPAEIIAEIKQNVK</sequence>
<dbReference type="Gene3D" id="3.30.420.10">
    <property type="entry name" value="Ribonuclease H-like superfamily/Ribonuclease H"/>
    <property type="match status" value="1"/>
</dbReference>
<dbReference type="Proteomes" id="UP000054248">
    <property type="component" value="Unassembled WGS sequence"/>
</dbReference>
<gene>
    <name evidence="1" type="ORF">M407DRAFT_214335</name>
</gene>
<proteinExistence type="predicted"/>